<evidence type="ECO:0000313" key="1">
    <source>
        <dbReference type="EMBL" id="ASL16891.1"/>
    </source>
</evidence>
<sequence>MSDTVKVTVDRDSVAMGDDVDSHREFWVYPASATIDDLLVEISSHYVPGIAGPAGWCVYLDNDDRSRHREIGLIYSRDDLRQRDHICRLLPGKTTMSDLTKRVGSPELGVYVSYLTFDEARPLSLDEVEGSSTFTGCRPTKLESEAAADAKRDWVLMRELDRLARSVAGARRDWVRANLLAAPPPWIDIFIARNFHYLTELHCPASMSIAAELLGVDASRDEDLAAVANADARPIVVTLAMVLAAFEWGTQRGTWRAGEQPSHKVYLELLAHCGYRLSPIEQVMAGHISVEQLKFDAADAARLDRIRQLRDQQYQLRMSRYYAKTITDEQYQAAIGPVHAELSSLGELPGPM</sequence>
<dbReference type="Proteomes" id="UP000198286">
    <property type="component" value="Chromosome"/>
</dbReference>
<dbReference type="EMBL" id="CP015267">
    <property type="protein sequence ID" value="ASL16891.1"/>
    <property type="molecule type" value="Genomic_DNA"/>
</dbReference>
<name>A0A1Y0T6Q4_MYCIT</name>
<evidence type="ECO:0000313" key="4">
    <source>
        <dbReference type="Proteomes" id="UP001529272"/>
    </source>
</evidence>
<evidence type="ECO:0000313" key="2">
    <source>
        <dbReference type="EMBL" id="MDM3929078.1"/>
    </source>
</evidence>
<reference evidence="2 4" key="2">
    <citation type="submission" date="2023-06" db="EMBL/GenBank/DDBJ databases">
        <title>Itaconate inhibition of nontuberculous mycobacteria.</title>
        <authorList>
            <person name="Breen P."/>
            <person name="Zimbric M."/>
            <person name="Caverly L."/>
        </authorList>
    </citation>
    <scope>NUCLEOTIDE SEQUENCE [LARGE SCALE GENOMIC DNA]</scope>
    <source>
        <strain evidence="2 4">FLAC1071</strain>
    </source>
</reference>
<dbReference type="AlphaFoldDB" id="A0A1Y0T6Q4"/>
<reference evidence="2" key="4">
    <citation type="submission" date="2023-06" db="EMBL/GenBank/DDBJ databases">
        <authorList>
            <person name="Spilker T."/>
        </authorList>
    </citation>
    <scope>NUCLEOTIDE SEQUENCE</scope>
    <source>
        <strain evidence="2">FLAC1071</strain>
    </source>
</reference>
<dbReference type="Proteomes" id="UP001529272">
    <property type="component" value="Unassembled WGS sequence"/>
</dbReference>
<proteinExistence type="predicted"/>
<accession>A0A1Y0T6Q4</accession>
<protein>
    <submittedName>
        <fullName evidence="1">Uncharacterized protein</fullName>
    </submittedName>
</protein>
<gene>
    <name evidence="1" type="ORF">MYCOZU2_04525</name>
    <name evidence="2" type="ORF">QRB35_24140</name>
</gene>
<reference evidence="4" key="3">
    <citation type="submission" date="2023-06" db="EMBL/GenBank/DDBJ databases">
        <title>Itaconate inhibition of nontuberculous mycobacteria.</title>
        <authorList>
            <person name="Spilker T."/>
        </authorList>
    </citation>
    <scope>NUCLEOTIDE SEQUENCE [LARGE SCALE GENOMIC DNA]</scope>
    <source>
        <strain evidence="4">FLAC1071</strain>
    </source>
</reference>
<dbReference type="EMBL" id="JASZZX010000030">
    <property type="protein sequence ID" value="MDM3929078.1"/>
    <property type="molecule type" value="Genomic_DNA"/>
</dbReference>
<dbReference type="RefSeq" id="WP_008259576.1">
    <property type="nucleotide sequence ID" value="NZ_CAAHFK010000016.1"/>
</dbReference>
<dbReference type="KEGG" id="mchi:AN480_20770"/>
<reference evidence="1 3" key="1">
    <citation type="journal article" date="2017" name="Lancet Infect. Dis.">
        <title>Global outbreak of severe Mycobacterium chimaera disease after cardiac surgery: a molecular epidemiological study.</title>
        <authorList>
            <person name="van Ingen J."/>
            <person name="Kohl T."/>
            <person name="Kranzer K."/>
            <person name="Hasse B."/>
            <person name="Keller P."/>
            <person name="Szafranska A."/>
            <person name="Hillemann D."/>
            <person name="Chand M."/>
            <person name="Schreiber P."/>
            <person name="Sommerstein R."/>
            <person name="Berger C."/>
            <person name="Genoni M."/>
            <person name="Ruegg C."/>
            <person name="Troillet N."/>
            <person name="Widmer A.F."/>
            <person name="Becker S.L."/>
            <person name="Herrmann M."/>
            <person name="Eckmanns T."/>
            <person name="Haller S."/>
            <person name="Hoeller C."/>
            <person name="Debast S.B."/>
            <person name="Wolfhagen M.J."/>
            <person name="Hopman J."/>
            <person name="Kluytmans J."/>
            <person name="Langelaar M."/>
            <person name="Notermans D.W."/>
            <person name="ten Oever J."/>
            <person name="van den Barselaar P."/>
            <person name="Vonk A.B.A."/>
            <person name="Vos M.C."/>
            <person name="Ahmed N."/>
            <person name="Brown T."/>
            <person name="Crook D."/>
            <person name="Lamagni T."/>
            <person name="Phin N."/>
            <person name="Smith E.G."/>
            <person name="Zambon M."/>
            <person name="Serr A."/>
            <person name="Goetting T."/>
            <person name="Ebner W."/>
            <person name="Thuermer A."/>
            <person name="Utpatel C."/>
            <person name="Sproer C."/>
            <person name="Bunk B."/>
            <person name="Nubel U."/>
            <person name="Bloemberg G."/>
            <person name="Bottger E."/>
            <person name="Niemann S."/>
            <person name="Wagner D."/>
            <person name="Sax H."/>
        </authorList>
    </citation>
    <scope>NUCLEOTIDE SEQUENCE [LARGE SCALE GENOMIC DNA]</scope>
    <source>
        <strain evidence="1 3">ZUERICH-2</strain>
    </source>
</reference>
<organism evidence="1 3">
    <name type="scientific">Mycobacterium intracellulare subsp. chimaera</name>
    <dbReference type="NCBI Taxonomy" id="222805"/>
    <lineage>
        <taxon>Bacteria</taxon>
        <taxon>Bacillati</taxon>
        <taxon>Actinomycetota</taxon>
        <taxon>Actinomycetes</taxon>
        <taxon>Mycobacteriales</taxon>
        <taxon>Mycobacteriaceae</taxon>
        <taxon>Mycobacterium</taxon>
        <taxon>Mycobacterium avium complex (MAC)</taxon>
    </lineage>
</organism>
<keyword evidence="4" id="KW-1185">Reference proteome</keyword>
<evidence type="ECO:0000313" key="3">
    <source>
        <dbReference type="Proteomes" id="UP000198286"/>
    </source>
</evidence>
<dbReference type="STRING" id="222805.AN480_20770"/>